<dbReference type="GO" id="GO:0031410">
    <property type="term" value="C:cytoplasmic vesicle"/>
    <property type="evidence" value="ECO:0007669"/>
    <property type="project" value="UniProtKB-SubCell"/>
</dbReference>
<evidence type="ECO:0000256" key="16">
    <source>
        <dbReference type="SAM" id="MobiDB-lite"/>
    </source>
</evidence>
<evidence type="ECO:0000259" key="18">
    <source>
        <dbReference type="Pfam" id="PF23752"/>
    </source>
</evidence>
<feature type="region of interest" description="Disordered" evidence="16">
    <location>
        <begin position="1199"/>
        <end position="1223"/>
    </location>
</feature>
<evidence type="ECO:0000256" key="4">
    <source>
        <dbReference type="ARBA" id="ARBA00004541"/>
    </source>
</evidence>
<dbReference type="InterPro" id="IPR039694">
    <property type="entry name" value="WDR11"/>
</dbReference>
<dbReference type="Ensembl" id="ENSCCRT00015052719.1">
    <property type="protein sequence ID" value="ENSCCRP00015051005.1"/>
    <property type="gene ID" value="ENSCCRG00015019634.1"/>
</dbReference>
<evidence type="ECO:0000256" key="10">
    <source>
        <dbReference type="ARBA" id="ARBA00023034"/>
    </source>
</evidence>
<evidence type="ECO:0000256" key="9">
    <source>
        <dbReference type="ARBA" id="ARBA00022737"/>
    </source>
</evidence>
<evidence type="ECO:0000256" key="6">
    <source>
        <dbReference type="ARBA" id="ARBA00022490"/>
    </source>
</evidence>
<dbReference type="Pfam" id="PF23752">
    <property type="entry name" value="Beta-prop_WDR11_2nd"/>
    <property type="match status" value="1"/>
</dbReference>
<accession>A0A8C1VE32</accession>
<evidence type="ECO:0000256" key="2">
    <source>
        <dbReference type="ARBA" id="ARBA00004123"/>
    </source>
</evidence>
<evidence type="ECO:0000256" key="8">
    <source>
        <dbReference type="ARBA" id="ARBA00022574"/>
    </source>
</evidence>
<dbReference type="SMART" id="SM00320">
    <property type="entry name" value="WD40"/>
    <property type="match status" value="6"/>
</dbReference>
<evidence type="ECO:0000256" key="5">
    <source>
        <dbReference type="ARBA" id="ARBA00004601"/>
    </source>
</evidence>
<comment type="subcellular location">
    <subcellularLocation>
        <location evidence="3">Cytoplasm</location>
        <location evidence="3">Cytoskeleton</location>
        <location evidence="3">Cilium axoneme</location>
    </subcellularLocation>
    <subcellularLocation>
        <location evidence="1">Cytoplasm</location>
        <location evidence="1">Cytoskeleton</location>
        <location evidence="1">Cilium basal body</location>
    </subcellularLocation>
    <subcellularLocation>
        <location evidence="4">Cytoplasmic vesicle</location>
    </subcellularLocation>
    <subcellularLocation>
        <location evidence="5">Golgi apparatus</location>
        <location evidence="5">trans-Golgi network</location>
    </subcellularLocation>
    <subcellularLocation>
        <location evidence="2">Nucleus</location>
    </subcellularLocation>
</comment>
<dbReference type="InterPro" id="IPR057853">
    <property type="entry name" value="Beta-prop_WDR11_2nd"/>
</dbReference>
<dbReference type="InterPro" id="IPR015943">
    <property type="entry name" value="WD40/YVTN_repeat-like_dom_sf"/>
</dbReference>
<dbReference type="GO" id="GO:0005930">
    <property type="term" value="C:axoneme"/>
    <property type="evidence" value="ECO:0007669"/>
    <property type="project" value="UniProtKB-SubCell"/>
</dbReference>
<name>A0A8C1VE32_CYPCA</name>
<evidence type="ECO:0000259" key="19">
    <source>
        <dbReference type="Pfam" id="PF23753"/>
    </source>
</evidence>
<feature type="domain" description="WDR11 second beta-propeller" evidence="18">
    <location>
        <begin position="475"/>
        <end position="819"/>
    </location>
</feature>
<dbReference type="Proteomes" id="UP000694700">
    <property type="component" value="Unplaced"/>
</dbReference>
<dbReference type="PANTHER" id="PTHR14593">
    <property type="entry name" value="WD REPEAT-CONTAINING PROTEIN 11"/>
    <property type="match status" value="1"/>
</dbReference>
<feature type="domain" description="WDR11 TPR" evidence="19">
    <location>
        <begin position="966"/>
        <end position="1152"/>
    </location>
</feature>
<evidence type="ECO:0000256" key="7">
    <source>
        <dbReference type="ARBA" id="ARBA00022553"/>
    </source>
</evidence>
<reference evidence="20" key="1">
    <citation type="submission" date="2025-08" db="UniProtKB">
        <authorList>
            <consortium name="Ensembl"/>
        </authorList>
    </citation>
    <scope>IDENTIFICATION</scope>
</reference>
<dbReference type="GO" id="GO:0005794">
    <property type="term" value="C:Golgi apparatus"/>
    <property type="evidence" value="ECO:0007669"/>
    <property type="project" value="UniProtKB-SubCell"/>
</dbReference>
<dbReference type="FunFam" id="2.130.10.10:FF:000309">
    <property type="entry name" value="WD repeat domain 11"/>
    <property type="match status" value="1"/>
</dbReference>
<evidence type="ECO:0000313" key="21">
    <source>
        <dbReference type="Proteomes" id="UP000694700"/>
    </source>
</evidence>
<evidence type="ECO:0000256" key="11">
    <source>
        <dbReference type="ARBA" id="ARBA00023212"/>
    </source>
</evidence>
<dbReference type="Pfam" id="PF23753">
    <property type="entry name" value="TPR_WDR11"/>
    <property type="match status" value="1"/>
</dbReference>
<dbReference type="InterPro" id="IPR057852">
    <property type="entry name" value="Beta-prop_WDR11_1st"/>
</dbReference>
<keyword evidence="13" id="KW-0966">Cell projection</keyword>
<evidence type="ECO:0000256" key="14">
    <source>
        <dbReference type="ARBA" id="ARBA00023329"/>
    </source>
</evidence>
<dbReference type="GO" id="GO:0060271">
    <property type="term" value="P:cilium assembly"/>
    <property type="evidence" value="ECO:0007669"/>
    <property type="project" value="UniProtKB-ARBA"/>
</dbReference>
<evidence type="ECO:0000256" key="12">
    <source>
        <dbReference type="ARBA" id="ARBA00023242"/>
    </source>
</evidence>
<dbReference type="GO" id="GO:0048513">
    <property type="term" value="P:animal organ development"/>
    <property type="evidence" value="ECO:0007669"/>
    <property type="project" value="UniProtKB-ARBA"/>
</dbReference>
<dbReference type="AlphaFoldDB" id="A0A8C1VE32"/>
<evidence type="ECO:0000256" key="15">
    <source>
        <dbReference type="ARBA" id="ARBA00070583"/>
    </source>
</evidence>
<keyword evidence="11" id="KW-0206">Cytoskeleton</keyword>
<dbReference type="InterPro" id="IPR001680">
    <property type="entry name" value="WD40_rpt"/>
</dbReference>
<organism evidence="20 21">
    <name type="scientific">Cyprinus carpio</name>
    <name type="common">Common carp</name>
    <dbReference type="NCBI Taxonomy" id="7962"/>
    <lineage>
        <taxon>Eukaryota</taxon>
        <taxon>Metazoa</taxon>
        <taxon>Chordata</taxon>
        <taxon>Craniata</taxon>
        <taxon>Vertebrata</taxon>
        <taxon>Euteleostomi</taxon>
        <taxon>Actinopterygii</taxon>
        <taxon>Neopterygii</taxon>
        <taxon>Teleostei</taxon>
        <taxon>Ostariophysi</taxon>
        <taxon>Cypriniformes</taxon>
        <taxon>Cyprinidae</taxon>
        <taxon>Cyprininae</taxon>
        <taxon>Cyprinus</taxon>
    </lineage>
</organism>
<keyword evidence="9" id="KW-0677">Repeat</keyword>
<keyword evidence="12" id="KW-0539">Nucleus</keyword>
<dbReference type="FunFam" id="2.130.10.10:FF:000204">
    <property type="entry name" value="WD repeat domain 11"/>
    <property type="match status" value="1"/>
</dbReference>
<dbReference type="PANTHER" id="PTHR14593:SF5">
    <property type="entry name" value="WD REPEAT-CONTAINING PROTEIN 11"/>
    <property type="match status" value="1"/>
</dbReference>
<dbReference type="FunFam" id="2.130.10.10:FF:000296">
    <property type="entry name" value="WD repeat domain 11"/>
    <property type="match status" value="1"/>
</dbReference>
<sequence>MIPYTVNIKLAARTLTGTLNLQNKTAVDWGWQGLIAQGCHSSILIIDPKTSQTIQVLERHKASVVKVKWSRENYHHSLSSPYSLRLASADAAGKIIVWDVVSGMAHCEIQEHTKPIQDMDWLWAQDASRDLLLAVHPPNYIVLWNGDTGTKLWKKSYAENILSFSFDPFEPSNLALLTSEGIVFITDFSHSKPPGSGGKKVYIASPHSSPAHNKPAAAQPTGAKKALNKVKVLITNEKPTAEAVTLNDCLQLSYLPSKRNHMLLLYPREILILDLELSQTVGVVAIERSGVPFIQVIPCAQRDALYCLHENGCITLRVYGSYCTMIDPEQNVQELVYDLRSQCDAIRVTKTVRPYRVVICPVNENSAALVVSDGRVMLWELKAHASKSSSSLSSGLPPLYSPVNFCGTPLHQNQKCIPDLSLNTMIGKIAILPYIHIPFSQQEIHMKFLLTGLLSGLPLPPFSLRMCPPLTTKNINHYQPLLAVGTSNGSVLVYNLTSGLLHKELSVHSCEVRGIEWVSLTSFLSFATSVPNNLGLVRNELQHVDLRTGRCFAFRGERGNDEPAIEMIKVSHLKQYLVVVFRDKPLELWDVRTGTLLREMAKNFPTVTALEWSPSHNLKSLKKKQLAAREAMARQTTLADAEQSSVESSVISLLQDAESKSEMSQGISAREHFVFTDTDGQVYHITVEGNTVKDGARIPPDGSMGSIACIAWKGDTLVLGDVDGNLNFWDLKARLSRAVPTHRGWVKKIRFAPGKGNQKLLVMYTDGAEVWDTKEVQMVSSIRVGRNVNYRILDIDWCTSDKVVLASDDGCVRVLEMAMKSASYRMDEQDLTDPVWCPYLLLPRAALTLKAFLLLQPWSDTFTMDITHVDYKEKDEIKGLIQEQLNSLSKYEKPHSLFFIRLFGDESDLQFWTVAAHYIQSFAQSCQPNRSVPEGQTPAEGPQSSHLDICHDILCENSFFQRFQLERVRLQEVKRSSYEHTKKCADQLLLLGQTDRAVQLLLETSADNSSYYCDSLKACLVTTITSSGPSQSTIKLVATNMIANGKLAEGVQLLCLIDKAADACRYLQTYGEWNRAAWLAKVRLSPVESSDVLKRWAEHLCSPQVNQKSKAILVLLSLGCFHKVGEMLHSMRYFDRTALFIEACLKYGSSLTTTSPHKLIGAAFVDYAKLLRSIGLKQGAVLWASRAGEAGKELLDELSQKESMGLEPSPSEEEVDNSLGNVE</sequence>
<evidence type="ECO:0000259" key="17">
    <source>
        <dbReference type="Pfam" id="PF23751"/>
    </source>
</evidence>
<keyword evidence="8" id="KW-0853">WD repeat</keyword>
<dbReference type="InterPro" id="IPR036322">
    <property type="entry name" value="WD40_repeat_dom_sf"/>
</dbReference>
<dbReference type="InterPro" id="IPR057854">
    <property type="entry name" value="TPR_WDR11"/>
</dbReference>
<dbReference type="GO" id="GO:0005634">
    <property type="term" value="C:nucleus"/>
    <property type="evidence" value="ECO:0007669"/>
    <property type="project" value="UniProtKB-SubCell"/>
</dbReference>
<evidence type="ECO:0000313" key="20">
    <source>
        <dbReference type="Ensembl" id="ENSCCRP00015051005.1"/>
    </source>
</evidence>
<feature type="domain" description="WDR11 first beta-propeller" evidence="17">
    <location>
        <begin position="22"/>
        <end position="315"/>
    </location>
</feature>
<dbReference type="Gene3D" id="2.130.10.10">
    <property type="entry name" value="YVTN repeat-like/Quinoprotein amine dehydrogenase"/>
    <property type="match status" value="3"/>
</dbReference>
<evidence type="ECO:0000256" key="1">
    <source>
        <dbReference type="ARBA" id="ARBA00004120"/>
    </source>
</evidence>
<keyword evidence="14" id="KW-0968">Cytoplasmic vesicle</keyword>
<keyword evidence="10" id="KW-0333">Golgi apparatus</keyword>
<evidence type="ECO:0000256" key="3">
    <source>
        <dbReference type="ARBA" id="ARBA00004430"/>
    </source>
</evidence>
<keyword evidence="7" id="KW-0597">Phosphoprotein</keyword>
<dbReference type="SUPFAM" id="SSF50978">
    <property type="entry name" value="WD40 repeat-like"/>
    <property type="match status" value="2"/>
</dbReference>
<proteinExistence type="predicted"/>
<evidence type="ECO:0000256" key="13">
    <source>
        <dbReference type="ARBA" id="ARBA00023273"/>
    </source>
</evidence>
<keyword evidence="6" id="KW-0963">Cytoplasm</keyword>
<protein>
    <recommendedName>
        <fullName evidence="15">WD repeat-containing protein 11</fullName>
    </recommendedName>
</protein>
<dbReference type="Pfam" id="PF23751">
    <property type="entry name" value="Beta-prop_WDR11_1st"/>
    <property type="match status" value="1"/>
</dbReference>